<keyword evidence="2" id="KW-1185">Reference proteome</keyword>
<accession>A0ABW9YLY1</accession>
<evidence type="ECO:0000313" key="2">
    <source>
        <dbReference type="Proteomes" id="UP000738517"/>
    </source>
</evidence>
<evidence type="ECO:0000313" key="1">
    <source>
        <dbReference type="EMBL" id="NBI54213.1"/>
    </source>
</evidence>
<comment type="caution">
    <text evidence="1">The sequence shown here is derived from an EMBL/GenBank/DDBJ whole genome shotgun (WGS) entry which is preliminary data.</text>
</comment>
<proteinExistence type="predicted"/>
<dbReference type="RefSeq" id="WP_160653808.1">
    <property type="nucleotide sequence ID" value="NZ_RSEJ01000018.1"/>
</dbReference>
<organism evidence="1 2">
    <name type="scientific">Photobacterium alginatilyticum</name>
    <dbReference type="NCBI Taxonomy" id="1775171"/>
    <lineage>
        <taxon>Bacteria</taxon>
        <taxon>Pseudomonadati</taxon>
        <taxon>Pseudomonadota</taxon>
        <taxon>Gammaproteobacteria</taxon>
        <taxon>Vibrionales</taxon>
        <taxon>Vibrionaceae</taxon>
        <taxon>Photobacterium</taxon>
    </lineage>
</organism>
<dbReference type="Proteomes" id="UP000738517">
    <property type="component" value="Unassembled WGS sequence"/>
</dbReference>
<name>A0ABW9YLY1_9GAMM</name>
<dbReference type="EMBL" id="RSEJ01000018">
    <property type="protein sequence ID" value="NBI54213.1"/>
    <property type="molecule type" value="Genomic_DNA"/>
</dbReference>
<gene>
    <name evidence="1" type="ORF">EIZ48_16825</name>
</gene>
<reference evidence="1 2" key="1">
    <citation type="journal article" date="2017" name="Int. J. Syst. Evol. Microbiol.">
        <title>Photobacterium alginatilyticum sp. nov., a marine bacterium isolated from bottom seawater.</title>
        <authorList>
            <person name="Wang X."/>
            <person name="Wang Y."/>
            <person name="Yang X."/>
            <person name="Sun H."/>
            <person name="Li B."/>
            <person name="Zhang X.H."/>
        </authorList>
    </citation>
    <scope>NUCLEOTIDE SEQUENCE [LARGE SCALE GENOMIC DNA]</scope>
    <source>
        <strain evidence="1 2">P03D4</strain>
    </source>
</reference>
<sequence>MHEKVNRWLDIAERILNLIKPKAYNTIAKSVVLTGIGLIVESQVNFLHAVVVALFEEYIGKSEILRSVLNASSDPTVGVLLVLTGMVYHVAVTLGKDFIDTKKAELPKYPILNCLLLNGDKEELNSEFTVRGKLVSLPDNGNIPDQEETKLDESIYGNSSIFQTMQLLQNSHFGKQLNKDLYRERAGVLREWAGAEILYLTVSNDSRILANGVSVELTIPRHKGLSIKVPKNKYPEEPKAENDYNDRFQIQSIHSCHNVSIPDLRVSSDAKNYYIKWRVNRLQAQTYLEVDEYVLLKTDKPVDIQCTIFCDELPEPTKTTFKANPPLGTAIVSIDELSDESYYASLRDKLIMDGYVIRVFEEMMEEYELES</sequence>
<protein>
    <submittedName>
        <fullName evidence="1">Uncharacterized protein</fullName>
    </submittedName>
</protein>